<protein>
    <submittedName>
        <fullName evidence="1">Uncharacterized protein</fullName>
    </submittedName>
</protein>
<accession>A0A0V1I8X6</accession>
<gene>
    <name evidence="1" type="ORF">T11_4519</name>
</gene>
<evidence type="ECO:0000313" key="1">
    <source>
        <dbReference type="EMBL" id="KRZ19279.1"/>
    </source>
</evidence>
<sequence>MEPNCKCMKSVMDFFLKSESNVETEKNATADLGNESPQQPVRLKFPVTKFAGSDRSFCAGWYKTFKWLEYSLERDAVSFSPC</sequence>
<evidence type="ECO:0000313" key="2">
    <source>
        <dbReference type="Proteomes" id="UP000055024"/>
    </source>
</evidence>
<keyword evidence="2" id="KW-1185">Reference proteome</keyword>
<dbReference type="OrthoDB" id="7203715at2759"/>
<dbReference type="EMBL" id="JYDP01000001">
    <property type="protein sequence ID" value="KRZ19279.1"/>
    <property type="molecule type" value="Genomic_DNA"/>
</dbReference>
<reference evidence="1 2" key="1">
    <citation type="submission" date="2015-01" db="EMBL/GenBank/DDBJ databases">
        <title>Evolution of Trichinella species and genotypes.</title>
        <authorList>
            <person name="Korhonen P.K."/>
            <person name="Edoardo P."/>
            <person name="Giuseppe L.R."/>
            <person name="Gasser R.B."/>
        </authorList>
    </citation>
    <scope>NUCLEOTIDE SEQUENCE [LARGE SCALE GENOMIC DNA]</scope>
    <source>
        <strain evidence="1">ISS1029</strain>
    </source>
</reference>
<comment type="caution">
    <text evidence="1">The sequence shown here is derived from an EMBL/GenBank/DDBJ whole genome shotgun (WGS) entry which is preliminary data.</text>
</comment>
<dbReference type="AlphaFoldDB" id="A0A0V1I8X6"/>
<organism evidence="1 2">
    <name type="scientific">Trichinella zimbabwensis</name>
    <dbReference type="NCBI Taxonomy" id="268475"/>
    <lineage>
        <taxon>Eukaryota</taxon>
        <taxon>Metazoa</taxon>
        <taxon>Ecdysozoa</taxon>
        <taxon>Nematoda</taxon>
        <taxon>Enoplea</taxon>
        <taxon>Dorylaimia</taxon>
        <taxon>Trichinellida</taxon>
        <taxon>Trichinellidae</taxon>
        <taxon>Trichinella</taxon>
    </lineage>
</organism>
<dbReference type="Proteomes" id="UP000055024">
    <property type="component" value="Unassembled WGS sequence"/>
</dbReference>
<proteinExistence type="predicted"/>
<name>A0A0V1I8X6_9BILA</name>